<proteinExistence type="inferred from homology"/>
<dbReference type="Proteomes" id="UP000036681">
    <property type="component" value="Unplaced"/>
</dbReference>
<dbReference type="GO" id="GO:0005576">
    <property type="term" value="C:extracellular region"/>
    <property type="evidence" value="ECO:0007669"/>
    <property type="project" value="TreeGrafter"/>
</dbReference>
<reference evidence="9" key="1">
    <citation type="submission" date="2017-02" db="UniProtKB">
        <authorList>
            <consortium name="WormBaseParasite"/>
        </authorList>
    </citation>
    <scope>IDENTIFICATION</scope>
</reference>
<keyword evidence="4 7" id="KW-0442">Lipid degradation</keyword>
<evidence type="ECO:0000256" key="2">
    <source>
        <dbReference type="ARBA" id="ARBA00022729"/>
    </source>
</evidence>
<protein>
    <recommendedName>
        <fullName evidence="7">Phospholipase B-like</fullName>
        <ecNumber evidence="7">3.1.1.-</ecNumber>
    </recommendedName>
</protein>
<organism evidence="8 9">
    <name type="scientific">Ascaris lumbricoides</name>
    <name type="common">Giant roundworm</name>
    <dbReference type="NCBI Taxonomy" id="6252"/>
    <lineage>
        <taxon>Eukaryota</taxon>
        <taxon>Metazoa</taxon>
        <taxon>Ecdysozoa</taxon>
        <taxon>Nematoda</taxon>
        <taxon>Chromadorea</taxon>
        <taxon>Rhabditida</taxon>
        <taxon>Spirurina</taxon>
        <taxon>Ascaridomorpha</taxon>
        <taxon>Ascaridoidea</taxon>
        <taxon>Ascarididae</taxon>
        <taxon>Ascaris</taxon>
    </lineage>
</organism>
<dbReference type="GO" id="GO:0009395">
    <property type="term" value="P:phospholipid catabolic process"/>
    <property type="evidence" value="ECO:0007669"/>
    <property type="project" value="TreeGrafter"/>
</dbReference>
<dbReference type="GO" id="GO:0004620">
    <property type="term" value="F:phospholipase activity"/>
    <property type="evidence" value="ECO:0007669"/>
    <property type="project" value="InterPro"/>
</dbReference>
<evidence type="ECO:0000256" key="4">
    <source>
        <dbReference type="ARBA" id="ARBA00022963"/>
    </source>
</evidence>
<dbReference type="WBParaSite" id="ALUE_0002280201-mRNA-1">
    <property type="protein sequence ID" value="ALUE_0002280201-mRNA-1"/>
    <property type="gene ID" value="ALUE_0002280201"/>
</dbReference>
<name>A0A0M3IVM4_ASCLU</name>
<dbReference type="EC" id="3.1.1.-" evidence="7"/>
<keyword evidence="6" id="KW-0325">Glycoprotein</keyword>
<keyword evidence="3 7" id="KW-0378">Hydrolase</keyword>
<evidence type="ECO:0000313" key="9">
    <source>
        <dbReference type="WBParaSite" id="ALUE_0002280201-mRNA-1"/>
    </source>
</evidence>
<evidence type="ECO:0000256" key="3">
    <source>
        <dbReference type="ARBA" id="ARBA00022801"/>
    </source>
</evidence>
<dbReference type="PANTHER" id="PTHR12370:SF3">
    <property type="entry name" value="PHOSPHOLIPASE B-LIKE 2-RELATED"/>
    <property type="match status" value="1"/>
</dbReference>
<dbReference type="AlphaFoldDB" id="A0A0M3IVM4"/>
<keyword evidence="2" id="KW-0732">Signal</keyword>
<keyword evidence="8" id="KW-1185">Reference proteome</keyword>
<evidence type="ECO:0000256" key="7">
    <source>
        <dbReference type="RuleBase" id="RU364138"/>
    </source>
</evidence>
<evidence type="ECO:0000256" key="6">
    <source>
        <dbReference type="ARBA" id="ARBA00023180"/>
    </source>
</evidence>
<keyword evidence="5 7" id="KW-0443">Lipid metabolism</keyword>
<dbReference type="InterPro" id="IPR007000">
    <property type="entry name" value="PLipase_B-like"/>
</dbReference>
<evidence type="ECO:0000313" key="8">
    <source>
        <dbReference type="Proteomes" id="UP000036681"/>
    </source>
</evidence>
<dbReference type="Gene3D" id="3.60.60.30">
    <property type="match status" value="1"/>
</dbReference>
<comment type="similarity">
    <text evidence="1 7">Belongs to the phospholipase B-like family.</text>
</comment>
<comment type="function">
    <text evidence="7">Putative phospholipase.</text>
</comment>
<evidence type="ECO:0000256" key="5">
    <source>
        <dbReference type="ARBA" id="ARBA00023098"/>
    </source>
</evidence>
<accession>A0A0M3IVM4</accession>
<dbReference type="Pfam" id="PF04916">
    <property type="entry name" value="Phospholip_B"/>
    <property type="match status" value="1"/>
</dbReference>
<sequence length="216" mass="24614">MLNDRVTSRWAFINVDAFDEHVADYTLAYAAGFAEGEVSRELIRMHLQNTVFDYCKGAQEYCERLATFLLKNFLWMKAKITANPDDAYWKQVNFTLNQLEGLVAGYDGDPTYAKSPNDLTVHPIYMLQLAGDVEDLEAKFKRPPHLISRAFGSGHCSAFIKLLDSNEDLLFSHVTWTSYSTMLKMQKRYSFKLCKSSNPGHTVTLSGYPGNNCFNY</sequence>
<evidence type="ECO:0000256" key="1">
    <source>
        <dbReference type="ARBA" id="ARBA00007835"/>
    </source>
</evidence>
<dbReference type="PANTHER" id="PTHR12370">
    <property type="entry name" value="PHOSPHOLIPASE B-RELATED"/>
    <property type="match status" value="1"/>
</dbReference>